<gene>
    <name evidence="1" type="ORF">JP09_007015</name>
</gene>
<comment type="caution">
    <text evidence="1">The sequence shown here is derived from an EMBL/GenBank/DDBJ whole genome shotgun (WGS) entry which is preliminary data.</text>
</comment>
<organism evidence="1 2">
    <name type="scientific">Dehalogenimonas etheniformans</name>
    <dbReference type="NCBI Taxonomy" id="1536648"/>
    <lineage>
        <taxon>Bacteria</taxon>
        <taxon>Bacillati</taxon>
        <taxon>Chloroflexota</taxon>
        <taxon>Dehalococcoidia</taxon>
        <taxon>Dehalococcoidales</taxon>
        <taxon>Dehalococcoidaceae</taxon>
        <taxon>Dehalogenimonas</taxon>
    </lineage>
</organism>
<dbReference type="EMBL" id="JQAN02000010">
    <property type="protein sequence ID" value="PPD58034.1"/>
    <property type="molecule type" value="Genomic_DNA"/>
</dbReference>
<evidence type="ECO:0000313" key="2">
    <source>
        <dbReference type="Proteomes" id="UP000235653"/>
    </source>
</evidence>
<protein>
    <submittedName>
        <fullName evidence="1">Uncharacterized protein</fullName>
    </submittedName>
</protein>
<accession>A0A2P5P6W5</accession>
<keyword evidence="2" id="KW-1185">Reference proteome</keyword>
<dbReference type="Proteomes" id="UP000235653">
    <property type="component" value="Unassembled WGS sequence"/>
</dbReference>
<name>A0A2P5P6W5_9CHLR</name>
<dbReference type="AlphaFoldDB" id="A0A2P5P6W5"/>
<sequence length="171" mass="18665">MSRTKPLPQSFVILIGTLKRKTAMQTILARWLPVGITLLLIAMATSCGAGTPKTVPFSFSELIDHPALYNSRAVTVNGYYFSGFEISALASALVQSTFDPSNVTPVQPLIWITGDLGQAVYQNLMQQTNTPSGYPEKYGHVEITGLFQYGKFGHLDAYSYQITVTQAAIIP</sequence>
<evidence type="ECO:0000313" key="1">
    <source>
        <dbReference type="EMBL" id="PPD58034.1"/>
    </source>
</evidence>
<reference evidence="1 2" key="1">
    <citation type="journal article" date="2017" name="ISME J.">
        <title>Grape pomace compost harbors organohalide-respiring Dehalogenimonas species with novel reductive dehalogenase genes.</title>
        <authorList>
            <person name="Yang Y."/>
            <person name="Higgins S.A."/>
            <person name="Yan J."/>
            <person name="Simsir B."/>
            <person name="Chourey K."/>
            <person name="Iyer R."/>
            <person name="Hettich R.L."/>
            <person name="Baldwin B."/>
            <person name="Ogles D.M."/>
            <person name="Loffler F.E."/>
        </authorList>
    </citation>
    <scope>NUCLEOTIDE SEQUENCE [LARGE SCALE GENOMIC DNA]</scope>
    <source>
        <strain evidence="1 2">GP</strain>
    </source>
</reference>
<proteinExistence type="predicted"/>